<dbReference type="InterPro" id="IPR007627">
    <property type="entry name" value="RNA_pol_sigma70_r2"/>
</dbReference>
<dbReference type="InterPro" id="IPR036388">
    <property type="entry name" value="WH-like_DNA-bd_sf"/>
</dbReference>
<dbReference type="PANTHER" id="PTHR43133">
    <property type="entry name" value="RNA POLYMERASE ECF-TYPE SIGMA FACTO"/>
    <property type="match status" value="1"/>
</dbReference>
<comment type="caution">
    <text evidence="7">The sequence shown here is derived from an EMBL/GenBank/DDBJ whole genome shotgun (WGS) entry which is preliminary data.</text>
</comment>
<dbReference type="SUPFAM" id="SSF88946">
    <property type="entry name" value="Sigma2 domain of RNA polymerase sigma factors"/>
    <property type="match status" value="1"/>
</dbReference>
<dbReference type="SUPFAM" id="SSF88659">
    <property type="entry name" value="Sigma3 and sigma4 domains of RNA polymerase sigma factors"/>
    <property type="match status" value="1"/>
</dbReference>
<evidence type="ECO:0000256" key="2">
    <source>
        <dbReference type="ARBA" id="ARBA00023015"/>
    </source>
</evidence>
<evidence type="ECO:0000313" key="7">
    <source>
        <dbReference type="EMBL" id="MEQ2521009.1"/>
    </source>
</evidence>
<evidence type="ECO:0000313" key="8">
    <source>
        <dbReference type="Proteomes" id="UP001477672"/>
    </source>
</evidence>
<dbReference type="Pfam" id="PF04542">
    <property type="entry name" value="Sigma70_r2"/>
    <property type="match status" value="1"/>
</dbReference>
<comment type="similarity">
    <text evidence="1">Belongs to the sigma-70 factor family. ECF subfamily.</text>
</comment>
<reference evidence="7 8" key="1">
    <citation type="submission" date="2024-03" db="EMBL/GenBank/DDBJ databases">
        <title>Human intestinal bacterial collection.</title>
        <authorList>
            <person name="Pauvert C."/>
            <person name="Hitch T.C.A."/>
            <person name="Clavel T."/>
        </authorList>
    </citation>
    <scope>NUCLEOTIDE SEQUENCE [LARGE SCALE GENOMIC DNA]</scope>
    <source>
        <strain evidence="7 8">CLA-JM-H11</strain>
    </source>
</reference>
<evidence type="ECO:0000259" key="6">
    <source>
        <dbReference type="Pfam" id="PF08281"/>
    </source>
</evidence>
<proteinExistence type="inferred from homology"/>
<keyword evidence="2" id="KW-0805">Transcription regulation</keyword>
<dbReference type="PANTHER" id="PTHR43133:SF51">
    <property type="entry name" value="RNA POLYMERASE SIGMA FACTOR"/>
    <property type="match status" value="1"/>
</dbReference>
<evidence type="ECO:0000259" key="5">
    <source>
        <dbReference type="Pfam" id="PF04542"/>
    </source>
</evidence>
<dbReference type="InterPro" id="IPR013249">
    <property type="entry name" value="RNA_pol_sigma70_r4_t2"/>
</dbReference>
<dbReference type="Pfam" id="PF08281">
    <property type="entry name" value="Sigma70_r4_2"/>
    <property type="match status" value="1"/>
</dbReference>
<name>A0ABV1GGW4_9FIRM</name>
<dbReference type="Gene3D" id="1.10.1740.10">
    <property type="match status" value="1"/>
</dbReference>
<keyword evidence="8" id="KW-1185">Reference proteome</keyword>
<dbReference type="InterPro" id="IPR013325">
    <property type="entry name" value="RNA_pol_sigma_r2"/>
</dbReference>
<organism evidence="7 8">
    <name type="scientific">Ruthenibacterium intestinale</name>
    <dbReference type="NCBI Taxonomy" id="3133163"/>
    <lineage>
        <taxon>Bacteria</taxon>
        <taxon>Bacillati</taxon>
        <taxon>Bacillota</taxon>
        <taxon>Clostridia</taxon>
        <taxon>Eubacteriales</taxon>
        <taxon>Oscillospiraceae</taxon>
        <taxon>Ruthenibacterium</taxon>
    </lineage>
</organism>
<dbReference type="InterPro" id="IPR014284">
    <property type="entry name" value="RNA_pol_sigma-70_dom"/>
</dbReference>
<dbReference type="CDD" id="cd06171">
    <property type="entry name" value="Sigma70_r4"/>
    <property type="match status" value="1"/>
</dbReference>
<dbReference type="InterPro" id="IPR013324">
    <property type="entry name" value="RNA_pol_sigma_r3/r4-like"/>
</dbReference>
<dbReference type="RefSeq" id="WP_349216550.1">
    <property type="nucleotide sequence ID" value="NZ_JBBMFA010000101.1"/>
</dbReference>
<feature type="domain" description="RNA polymerase sigma-70 region 2" evidence="5">
    <location>
        <begin position="10"/>
        <end position="74"/>
    </location>
</feature>
<accession>A0ABV1GGW4</accession>
<evidence type="ECO:0000256" key="3">
    <source>
        <dbReference type="ARBA" id="ARBA00023082"/>
    </source>
</evidence>
<keyword evidence="4" id="KW-0804">Transcription</keyword>
<evidence type="ECO:0000256" key="1">
    <source>
        <dbReference type="ARBA" id="ARBA00010641"/>
    </source>
</evidence>
<dbReference type="Gene3D" id="1.10.10.10">
    <property type="entry name" value="Winged helix-like DNA-binding domain superfamily/Winged helix DNA-binding domain"/>
    <property type="match status" value="1"/>
</dbReference>
<dbReference type="Proteomes" id="UP001477672">
    <property type="component" value="Unassembled WGS sequence"/>
</dbReference>
<gene>
    <name evidence="7" type="ORF">WMO24_11295</name>
</gene>
<feature type="domain" description="RNA polymerase sigma factor 70 region 4 type 2" evidence="6">
    <location>
        <begin position="97"/>
        <end position="147"/>
    </location>
</feature>
<dbReference type="NCBIfam" id="TIGR02937">
    <property type="entry name" value="sigma70-ECF"/>
    <property type="match status" value="1"/>
</dbReference>
<evidence type="ECO:0000256" key="4">
    <source>
        <dbReference type="ARBA" id="ARBA00023163"/>
    </source>
</evidence>
<dbReference type="EMBL" id="JBBMFA010000101">
    <property type="protein sequence ID" value="MEQ2521009.1"/>
    <property type="molecule type" value="Genomic_DNA"/>
</dbReference>
<keyword evidence="3" id="KW-0731">Sigma factor</keyword>
<dbReference type="InterPro" id="IPR039425">
    <property type="entry name" value="RNA_pol_sigma-70-like"/>
</dbReference>
<sequence length="160" mass="18380">MEKSAQEILDQYGDMVFRTAYAMVKNPHDAEDIAQDVFVCLVRVQPKFESDEHQKAWLLRVTINRSKSFLRSAWQQRTQGLPDTLPDAAFTPGESTVLEAVAKLPEKYRQVVYLYYVEGYSSAELAKLLRLPQNTVLSRMARARKQLAKMLEGEFDYVEG</sequence>
<protein>
    <submittedName>
        <fullName evidence="7">RNA polymerase sigma factor</fullName>
    </submittedName>
</protein>